<evidence type="ECO:0008006" key="4">
    <source>
        <dbReference type="Google" id="ProtNLM"/>
    </source>
</evidence>
<name>A0A9P8E5W7_AURME</name>
<evidence type="ECO:0000313" key="2">
    <source>
        <dbReference type="EMBL" id="KAG9682134.1"/>
    </source>
</evidence>
<proteinExistence type="predicted"/>
<dbReference type="OrthoDB" id="529205at2759"/>
<sequence>MLSRSFIARRAFVSAPIRSFQTAPVLRVGKESTLHNEGRAEEADKIKNEQIEKQKQGKGHWHEEIASDSESIVKADRGDIKADADTIEQLQKESEKLMSQKK</sequence>
<dbReference type="Proteomes" id="UP000779574">
    <property type="component" value="Unassembled WGS sequence"/>
</dbReference>
<feature type="region of interest" description="Disordered" evidence="1">
    <location>
        <begin position="34"/>
        <end position="64"/>
    </location>
</feature>
<organism evidence="2 3">
    <name type="scientific">Aureobasidium melanogenum</name>
    <name type="common">Aureobasidium pullulans var. melanogenum</name>
    <dbReference type="NCBI Taxonomy" id="46634"/>
    <lineage>
        <taxon>Eukaryota</taxon>
        <taxon>Fungi</taxon>
        <taxon>Dikarya</taxon>
        <taxon>Ascomycota</taxon>
        <taxon>Pezizomycotina</taxon>
        <taxon>Dothideomycetes</taxon>
        <taxon>Dothideomycetidae</taxon>
        <taxon>Dothideales</taxon>
        <taxon>Saccotheciaceae</taxon>
        <taxon>Aureobasidium</taxon>
    </lineage>
</organism>
<reference evidence="2" key="2">
    <citation type="submission" date="2021-08" db="EMBL/GenBank/DDBJ databases">
        <authorList>
            <person name="Gostincar C."/>
            <person name="Sun X."/>
            <person name="Song Z."/>
            <person name="Gunde-Cimerman N."/>
        </authorList>
    </citation>
    <scope>NUCLEOTIDE SEQUENCE</scope>
    <source>
        <strain evidence="2">EXF-9911</strain>
    </source>
</reference>
<dbReference type="AlphaFoldDB" id="A0A9P8E5W7"/>
<gene>
    <name evidence="2" type="ORF">KCU76_g14011</name>
</gene>
<dbReference type="EMBL" id="JAHFXF010000817">
    <property type="protein sequence ID" value="KAG9682134.1"/>
    <property type="molecule type" value="Genomic_DNA"/>
</dbReference>
<protein>
    <recommendedName>
        <fullName evidence="4">Mitochondrial carrier protein pet8</fullName>
    </recommendedName>
</protein>
<evidence type="ECO:0000256" key="1">
    <source>
        <dbReference type="SAM" id="MobiDB-lite"/>
    </source>
</evidence>
<accession>A0A9P8E5W7</accession>
<reference evidence="2" key="1">
    <citation type="journal article" date="2021" name="J Fungi (Basel)">
        <title>Virulence traits and population genomics of the black yeast Aureobasidium melanogenum.</title>
        <authorList>
            <person name="Cernosa A."/>
            <person name="Sun X."/>
            <person name="Gostincar C."/>
            <person name="Fang C."/>
            <person name="Gunde-Cimerman N."/>
            <person name="Song Z."/>
        </authorList>
    </citation>
    <scope>NUCLEOTIDE SEQUENCE</scope>
    <source>
        <strain evidence="2">EXF-9911</strain>
    </source>
</reference>
<comment type="caution">
    <text evidence="2">The sequence shown here is derived from an EMBL/GenBank/DDBJ whole genome shotgun (WGS) entry which is preliminary data.</text>
</comment>
<evidence type="ECO:0000313" key="3">
    <source>
        <dbReference type="Proteomes" id="UP000779574"/>
    </source>
</evidence>
<feature type="non-terminal residue" evidence="2">
    <location>
        <position position="1"/>
    </location>
</feature>